<dbReference type="EMBL" id="CM009294">
    <property type="protein sequence ID" value="RQO90364.1"/>
    <property type="molecule type" value="Genomic_DNA"/>
</dbReference>
<proteinExistence type="predicted"/>
<evidence type="ECO:0000313" key="1">
    <source>
        <dbReference type="EMBL" id="RQO90364.1"/>
    </source>
</evidence>
<evidence type="ECO:0000313" key="2">
    <source>
        <dbReference type="Proteomes" id="UP000006729"/>
    </source>
</evidence>
<organism evidence="1 2">
    <name type="scientific">Populus trichocarpa</name>
    <name type="common">Western balsam poplar</name>
    <name type="synonym">Populus balsamifera subsp. trichocarpa</name>
    <dbReference type="NCBI Taxonomy" id="3694"/>
    <lineage>
        <taxon>Eukaryota</taxon>
        <taxon>Viridiplantae</taxon>
        <taxon>Streptophyta</taxon>
        <taxon>Embryophyta</taxon>
        <taxon>Tracheophyta</taxon>
        <taxon>Spermatophyta</taxon>
        <taxon>Magnoliopsida</taxon>
        <taxon>eudicotyledons</taxon>
        <taxon>Gunneridae</taxon>
        <taxon>Pentapetalae</taxon>
        <taxon>rosids</taxon>
        <taxon>fabids</taxon>
        <taxon>Malpighiales</taxon>
        <taxon>Salicaceae</taxon>
        <taxon>Saliceae</taxon>
        <taxon>Populus</taxon>
    </lineage>
</organism>
<dbReference type="AlphaFoldDB" id="A0A3N7GEJ8"/>
<accession>A0A3N7GEJ8</accession>
<protein>
    <submittedName>
        <fullName evidence="1">Uncharacterized protein</fullName>
    </submittedName>
</protein>
<reference evidence="1 2" key="1">
    <citation type="journal article" date="2006" name="Science">
        <title>The genome of black cottonwood, Populus trichocarpa (Torr. &amp; Gray).</title>
        <authorList>
            <person name="Tuskan G.A."/>
            <person name="Difazio S."/>
            <person name="Jansson S."/>
            <person name="Bohlmann J."/>
            <person name="Grigoriev I."/>
            <person name="Hellsten U."/>
            <person name="Putnam N."/>
            <person name="Ralph S."/>
            <person name="Rombauts S."/>
            <person name="Salamov A."/>
            <person name="Schein J."/>
            <person name="Sterck L."/>
            <person name="Aerts A."/>
            <person name="Bhalerao R.R."/>
            <person name="Bhalerao R.P."/>
            <person name="Blaudez D."/>
            <person name="Boerjan W."/>
            <person name="Brun A."/>
            <person name="Brunner A."/>
            <person name="Busov V."/>
            <person name="Campbell M."/>
            <person name="Carlson J."/>
            <person name="Chalot M."/>
            <person name="Chapman J."/>
            <person name="Chen G.L."/>
            <person name="Cooper D."/>
            <person name="Coutinho P.M."/>
            <person name="Couturier J."/>
            <person name="Covert S."/>
            <person name="Cronk Q."/>
            <person name="Cunningham R."/>
            <person name="Davis J."/>
            <person name="Degroeve S."/>
            <person name="Dejardin A."/>
            <person name="Depamphilis C."/>
            <person name="Detter J."/>
            <person name="Dirks B."/>
            <person name="Dubchak I."/>
            <person name="Duplessis S."/>
            <person name="Ehlting J."/>
            <person name="Ellis B."/>
            <person name="Gendler K."/>
            <person name="Goodstein D."/>
            <person name="Gribskov M."/>
            <person name="Grimwood J."/>
            <person name="Groover A."/>
            <person name="Gunter L."/>
            <person name="Hamberger B."/>
            <person name="Heinze B."/>
            <person name="Helariutta Y."/>
            <person name="Henrissat B."/>
            <person name="Holligan D."/>
            <person name="Holt R."/>
            <person name="Huang W."/>
            <person name="Islam-Faridi N."/>
            <person name="Jones S."/>
            <person name="Jones-Rhoades M."/>
            <person name="Jorgensen R."/>
            <person name="Joshi C."/>
            <person name="Kangasjarvi J."/>
            <person name="Karlsson J."/>
            <person name="Kelleher C."/>
            <person name="Kirkpatrick R."/>
            <person name="Kirst M."/>
            <person name="Kohler A."/>
            <person name="Kalluri U."/>
            <person name="Larimer F."/>
            <person name="Leebens-Mack J."/>
            <person name="Leple J.C."/>
            <person name="Locascio P."/>
            <person name="Lou Y."/>
            <person name="Lucas S."/>
            <person name="Martin F."/>
            <person name="Montanini B."/>
            <person name="Napoli C."/>
            <person name="Nelson D.R."/>
            <person name="Nelson C."/>
            <person name="Nieminen K."/>
            <person name="Nilsson O."/>
            <person name="Pereda V."/>
            <person name="Peter G."/>
            <person name="Philippe R."/>
            <person name="Pilate G."/>
            <person name="Poliakov A."/>
            <person name="Razumovskaya J."/>
            <person name="Richardson P."/>
            <person name="Rinaldi C."/>
            <person name="Ritland K."/>
            <person name="Rouze P."/>
            <person name="Ryaboy D."/>
            <person name="Schmutz J."/>
            <person name="Schrader J."/>
            <person name="Segerman B."/>
            <person name="Shin H."/>
            <person name="Siddiqui A."/>
            <person name="Sterky F."/>
            <person name="Terry A."/>
            <person name="Tsai C.J."/>
            <person name="Uberbacher E."/>
            <person name="Unneberg P."/>
            <person name="Vahala J."/>
            <person name="Wall K."/>
            <person name="Wessler S."/>
            <person name="Yang G."/>
            <person name="Yin T."/>
            <person name="Douglas C."/>
            <person name="Marra M."/>
            <person name="Sandberg G."/>
            <person name="Van de Peer Y."/>
            <person name="Rokhsar D."/>
        </authorList>
    </citation>
    <scope>NUCLEOTIDE SEQUENCE [LARGE SCALE GENOMIC DNA]</scope>
    <source>
        <strain evidence="2">cv. Nisqually</strain>
    </source>
</reference>
<gene>
    <name evidence="1" type="ORF">POPTR_005G111650</name>
</gene>
<keyword evidence="2" id="KW-1185">Reference proteome</keyword>
<sequence>MACFPSTTTILEDEVMSLALKQTMASVPTAHHHVCRTLF</sequence>
<dbReference type="InParanoid" id="A0A3N7GEJ8"/>
<name>A0A3N7GEJ8_POPTR</name>
<dbReference type="Proteomes" id="UP000006729">
    <property type="component" value="Chromosome 5"/>
</dbReference>